<feature type="transmembrane region" description="Helical" evidence="1">
    <location>
        <begin position="249"/>
        <end position="267"/>
    </location>
</feature>
<dbReference type="EMBL" id="JABELX010000005">
    <property type="protein sequence ID" value="NNH71251.1"/>
    <property type="molecule type" value="Genomic_DNA"/>
</dbReference>
<feature type="transmembrane region" description="Helical" evidence="1">
    <location>
        <begin position="156"/>
        <end position="174"/>
    </location>
</feature>
<sequence>MLEHFSEAEVARRARGRDIEKWGFHMHGGPQITRCGRCGGPVLVGANGCTHCGVWFRPQQPPPRPNPAATGWNPSAEAQVGLVPTGIKDLFLNQHRYGWRWAAWAMRSRTGRVYQRISSVVTMVGIAILFATYMYWSLESFDIDDILGSFTGSVMRIFLISTATVVLLAAVSLFRPTSRAQVDKYWFIRRLGGPAMAIGIFLGILGAIGGSSGAACLIVPFLGLIIAAFVNTLRLAAADQFRLGEAHPALPALVILLSSLWSLINTAVKTVGGGLNPSFPIAVGILVAFLGPMASIALSAYEIRKVVRSVGI</sequence>
<dbReference type="RefSeq" id="WP_157552902.1">
    <property type="nucleotide sequence ID" value="NZ_JABELX010000005.1"/>
</dbReference>
<dbReference type="AlphaFoldDB" id="A0A849CDR6"/>
<evidence type="ECO:0000313" key="3">
    <source>
        <dbReference type="Proteomes" id="UP000586827"/>
    </source>
</evidence>
<keyword evidence="1" id="KW-1133">Transmembrane helix</keyword>
<name>A0A849CDR6_9NOCA</name>
<comment type="caution">
    <text evidence="2">The sequence shown here is derived from an EMBL/GenBank/DDBJ whole genome shotgun (WGS) entry which is preliminary data.</text>
</comment>
<keyword evidence="1" id="KW-0472">Membrane</keyword>
<protein>
    <submittedName>
        <fullName evidence="2">Uncharacterized protein</fullName>
    </submittedName>
</protein>
<organism evidence="2 3">
    <name type="scientific">Nocardia uniformis</name>
    <dbReference type="NCBI Taxonomy" id="53432"/>
    <lineage>
        <taxon>Bacteria</taxon>
        <taxon>Bacillati</taxon>
        <taxon>Actinomycetota</taxon>
        <taxon>Actinomycetes</taxon>
        <taxon>Mycobacteriales</taxon>
        <taxon>Nocardiaceae</taxon>
        <taxon>Nocardia</taxon>
    </lineage>
</organism>
<accession>A0A849CDR6</accession>
<feature type="transmembrane region" description="Helical" evidence="1">
    <location>
        <begin position="214"/>
        <end position="237"/>
    </location>
</feature>
<feature type="transmembrane region" description="Helical" evidence="1">
    <location>
        <begin position="186"/>
        <end position="208"/>
    </location>
</feature>
<gene>
    <name evidence="2" type="ORF">HLB23_15510</name>
</gene>
<evidence type="ECO:0000313" key="2">
    <source>
        <dbReference type="EMBL" id="NNH71251.1"/>
    </source>
</evidence>
<reference evidence="2 3" key="1">
    <citation type="submission" date="2020-05" db="EMBL/GenBank/DDBJ databases">
        <title>MicrobeNet Type strains.</title>
        <authorList>
            <person name="Nicholson A.C."/>
        </authorList>
    </citation>
    <scope>NUCLEOTIDE SEQUENCE [LARGE SCALE GENOMIC DNA]</scope>
    <source>
        <strain evidence="2 3">JCM 3224</strain>
    </source>
</reference>
<keyword evidence="3" id="KW-1185">Reference proteome</keyword>
<proteinExistence type="predicted"/>
<feature type="transmembrane region" description="Helical" evidence="1">
    <location>
        <begin position="117"/>
        <end position="136"/>
    </location>
</feature>
<evidence type="ECO:0000256" key="1">
    <source>
        <dbReference type="SAM" id="Phobius"/>
    </source>
</evidence>
<dbReference type="Proteomes" id="UP000586827">
    <property type="component" value="Unassembled WGS sequence"/>
</dbReference>
<keyword evidence="1" id="KW-0812">Transmembrane</keyword>
<feature type="transmembrane region" description="Helical" evidence="1">
    <location>
        <begin position="279"/>
        <end position="301"/>
    </location>
</feature>